<dbReference type="Gene3D" id="3.30.1370.140">
    <property type="entry name" value="HupH hydrogenase expression protein, C-terminal domain"/>
    <property type="match status" value="2"/>
</dbReference>
<comment type="similarity">
    <text evidence="1">Belongs to the HupH/HyaF family.</text>
</comment>
<keyword evidence="3" id="KW-0614">Plasmid</keyword>
<reference evidence="3 4" key="1">
    <citation type="submission" date="2019-04" db="EMBL/GenBank/DDBJ databases">
        <title>Long-read de novo sequencing of Cupriavidus necator H16.</title>
        <authorList>
            <person name="Little G.T."/>
            <person name="Ehsaan M."/>
            <person name="Arenas-Lopez C."/>
            <person name="Jawed K."/>
            <person name="Winzer K."/>
            <person name="Kovacs K."/>
            <person name="Malys N."/>
            <person name="Minton N.P."/>
        </authorList>
    </citation>
    <scope>NUCLEOTIDE SEQUENCE [LARGE SCALE GENOMIC DNA]</scope>
    <source>
        <strain evidence="3 4">H16</strain>
        <plasmid evidence="4">phg1</plasmid>
    </source>
</reference>
<geneLocation type="plasmid" evidence="4">
    <name>phg1</name>
</geneLocation>
<dbReference type="EMBL" id="CP039289">
    <property type="protein sequence ID" value="QCC05296.1"/>
    <property type="molecule type" value="Genomic_DNA"/>
</dbReference>
<dbReference type="InterPro" id="IPR038527">
    <property type="entry name" value="HupH_C_sf"/>
</dbReference>
<dbReference type="InterPro" id="IPR006894">
    <property type="entry name" value="HupH_Hydgase_express_prot_C"/>
</dbReference>
<organism evidence="3 4">
    <name type="scientific">Cupriavidus necator (strain ATCC 17699 / DSM 428 / KCTC 22496 / NCIMB 10442 / H16 / Stanier 337)</name>
    <name type="common">Ralstonia eutropha</name>
    <dbReference type="NCBI Taxonomy" id="381666"/>
    <lineage>
        <taxon>Bacteria</taxon>
        <taxon>Pseudomonadati</taxon>
        <taxon>Pseudomonadota</taxon>
        <taxon>Betaproteobacteria</taxon>
        <taxon>Burkholderiales</taxon>
        <taxon>Burkholderiaceae</taxon>
        <taxon>Cupriavidus</taxon>
    </lineage>
</organism>
<feature type="domain" description="HupH hydrogenase expression protein C-terminal" evidence="2">
    <location>
        <begin position="49"/>
        <end position="143"/>
    </location>
</feature>
<dbReference type="SMR" id="A0AAE5ZKI2"/>
<evidence type="ECO:0000313" key="3">
    <source>
        <dbReference type="EMBL" id="QCC05296.1"/>
    </source>
</evidence>
<feature type="domain" description="HupH hydrogenase expression protein C-terminal" evidence="2">
    <location>
        <begin position="162"/>
        <end position="279"/>
    </location>
</feature>
<name>A0AAE5ZKI2_CUPNH</name>
<evidence type="ECO:0000259" key="2">
    <source>
        <dbReference type="Pfam" id="PF04809"/>
    </source>
</evidence>
<dbReference type="RefSeq" id="WP_011153933.1">
    <property type="nucleotide sequence ID" value="NC_005241.1"/>
</dbReference>
<dbReference type="AlphaFoldDB" id="A0AAE5ZKI2"/>
<dbReference type="Pfam" id="PF04809">
    <property type="entry name" value="HupH_C"/>
    <property type="match status" value="2"/>
</dbReference>
<gene>
    <name evidence="3" type="ORF">E6A55_32230</name>
</gene>
<accession>A0AAE5ZKI2</accession>
<evidence type="ECO:0000313" key="4">
    <source>
        <dbReference type="Proteomes" id="UP000296079"/>
    </source>
</evidence>
<protein>
    <submittedName>
        <fullName evidence="3">Hydrogenase expression/formation protein</fullName>
    </submittedName>
</protein>
<proteinExistence type="inferred from homology"/>
<evidence type="ECO:0000256" key="1">
    <source>
        <dbReference type="ARBA" id="ARBA00010832"/>
    </source>
</evidence>
<sequence length="282" mass="30994">MNSFPIPVVLLGPGSQAEDETLDYIHMPQGMSVYTPPVLPEPEQIACLTQAQSVLRAILDALDRADPKQPNPRIELWALDEENRQLLKQVLGEGEVSARIEGEYQVYIQEAVFAGVWRVVSTCPDATTDYIEVGAAPEVLRGAARYGANQWSLDVGRVPDGVMNAPSILAEIDDQLLSWHPGKPVHVVNLTLLPMSPQDITFLDETLGAASVTILSRGYGNCRISSTAVPYCWRVVYFNSQDTTILNTVEITDLPEVACAAPEDLRDSHERLTEVLKWVGSI</sequence>
<dbReference type="Proteomes" id="UP000296079">
    <property type="component" value="Plasmid pHG1"/>
</dbReference>
<dbReference type="KEGG" id="reh:PHG008"/>